<name>A0A0C9XIB4_9AGAR</name>
<reference evidence="2" key="2">
    <citation type="submission" date="2015-01" db="EMBL/GenBank/DDBJ databases">
        <title>Evolutionary Origins and Diversification of the Mycorrhizal Mutualists.</title>
        <authorList>
            <consortium name="DOE Joint Genome Institute"/>
            <consortium name="Mycorrhizal Genomics Consortium"/>
            <person name="Kohler A."/>
            <person name="Kuo A."/>
            <person name="Nagy L.G."/>
            <person name="Floudas D."/>
            <person name="Copeland A."/>
            <person name="Barry K.W."/>
            <person name="Cichocki N."/>
            <person name="Veneault-Fourrey C."/>
            <person name="LaButti K."/>
            <person name="Lindquist E.A."/>
            <person name="Lipzen A."/>
            <person name="Lundell T."/>
            <person name="Morin E."/>
            <person name="Murat C."/>
            <person name="Riley R."/>
            <person name="Ohm R."/>
            <person name="Sun H."/>
            <person name="Tunlid A."/>
            <person name="Henrissat B."/>
            <person name="Grigoriev I.V."/>
            <person name="Hibbett D.S."/>
            <person name="Martin F."/>
        </authorList>
    </citation>
    <scope>NUCLEOTIDE SEQUENCE [LARGE SCALE GENOMIC DNA]</scope>
    <source>
        <strain evidence="2">LaAM-08-1</strain>
    </source>
</reference>
<accession>A0A0C9XIB4</accession>
<dbReference type="EMBL" id="KN838695">
    <property type="protein sequence ID" value="KIJ97356.1"/>
    <property type="molecule type" value="Genomic_DNA"/>
</dbReference>
<gene>
    <name evidence="1" type="ORF">K443DRAFT_632094</name>
</gene>
<dbReference type="HOGENOM" id="CLU_3087562_0_0_1"/>
<reference evidence="1 2" key="1">
    <citation type="submission" date="2014-04" db="EMBL/GenBank/DDBJ databases">
        <authorList>
            <consortium name="DOE Joint Genome Institute"/>
            <person name="Kuo A."/>
            <person name="Kohler A."/>
            <person name="Nagy L.G."/>
            <person name="Floudas D."/>
            <person name="Copeland A."/>
            <person name="Barry K.W."/>
            <person name="Cichocki N."/>
            <person name="Veneault-Fourrey C."/>
            <person name="LaButti K."/>
            <person name="Lindquist E.A."/>
            <person name="Lipzen A."/>
            <person name="Lundell T."/>
            <person name="Morin E."/>
            <person name="Murat C."/>
            <person name="Sun H."/>
            <person name="Tunlid A."/>
            <person name="Henrissat B."/>
            <person name="Grigoriev I.V."/>
            <person name="Hibbett D.S."/>
            <person name="Martin F."/>
            <person name="Nordberg H.P."/>
            <person name="Cantor M.N."/>
            <person name="Hua S.X."/>
        </authorList>
    </citation>
    <scope>NUCLEOTIDE SEQUENCE [LARGE SCALE GENOMIC DNA]</scope>
    <source>
        <strain evidence="1 2">LaAM-08-1</strain>
    </source>
</reference>
<protein>
    <submittedName>
        <fullName evidence="1">Uncharacterized protein</fullName>
    </submittedName>
</protein>
<evidence type="ECO:0000313" key="1">
    <source>
        <dbReference type="EMBL" id="KIJ97356.1"/>
    </source>
</evidence>
<dbReference type="AlphaFoldDB" id="A0A0C9XIB4"/>
<keyword evidence="2" id="KW-1185">Reference proteome</keyword>
<sequence length="52" mass="5849">MALFNDRHTYRPYQSPTTYAVSLTQDQARGPPLPLAFLKPATNDNNLTSKIL</sequence>
<dbReference type="Proteomes" id="UP000054477">
    <property type="component" value="Unassembled WGS sequence"/>
</dbReference>
<organism evidence="1 2">
    <name type="scientific">Laccaria amethystina LaAM-08-1</name>
    <dbReference type="NCBI Taxonomy" id="1095629"/>
    <lineage>
        <taxon>Eukaryota</taxon>
        <taxon>Fungi</taxon>
        <taxon>Dikarya</taxon>
        <taxon>Basidiomycota</taxon>
        <taxon>Agaricomycotina</taxon>
        <taxon>Agaricomycetes</taxon>
        <taxon>Agaricomycetidae</taxon>
        <taxon>Agaricales</taxon>
        <taxon>Agaricineae</taxon>
        <taxon>Hydnangiaceae</taxon>
        <taxon>Laccaria</taxon>
    </lineage>
</organism>
<proteinExistence type="predicted"/>
<evidence type="ECO:0000313" key="2">
    <source>
        <dbReference type="Proteomes" id="UP000054477"/>
    </source>
</evidence>